<geneLocation type="plasmid" evidence="1 2">
    <name>unnamed</name>
</geneLocation>
<dbReference type="EMBL" id="CP121672">
    <property type="protein sequence ID" value="WFT77096.1"/>
    <property type="molecule type" value="Genomic_DNA"/>
</dbReference>
<name>A0ABY8J816_9BACI</name>
<evidence type="ECO:0000313" key="2">
    <source>
        <dbReference type="Proteomes" id="UP001221597"/>
    </source>
</evidence>
<protein>
    <submittedName>
        <fullName evidence="1">Uncharacterized protein</fullName>
    </submittedName>
</protein>
<dbReference type="Proteomes" id="UP001221597">
    <property type="component" value="Plasmid unnamed"/>
</dbReference>
<organism evidence="1 2">
    <name type="scientific">Halobacillus naozhouensis</name>
    <dbReference type="NCBI Taxonomy" id="554880"/>
    <lineage>
        <taxon>Bacteria</taxon>
        <taxon>Bacillati</taxon>
        <taxon>Bacillota</taxon>
        <taxon>Bacilli</taxon>
        <taxon>Bacillales</taxon>
        <taxon>Bacillaceae</taxon>
        <taxon>Halobacillus</taxon>
    </lineage>
</organism>
<gene>
    <name evidence="1" type="ORF">P9989_21555</name>
</gene>
<reference evidence="1 2" key="1">
    <citation type="submission" date="2023-04" db="EMBL/GenBank/DDBJ databases">
        <title>Genome sequence of Halobacillus naozhouensis KACC 21980.</title>
        <authorList>
            <person name="Kim S."/>
            <person name="Heo J."/>
            <person name="Kwon S.-W."/>
        </authorList>
    </citation>
    <scope>NUCLEOTIDE SEQUENCE [LARGE SCALE GENOMIC DNA]</scope>
    <source>
        <strain evidence="1 2">KCTC 13234</strain>
        <plasmid evidence="1 2">unnamed</plasmid>
    </source>
</reference>
<proteinExistence type="predicted"/>
<accession>A0ABY8J816</accession>
<keyword evidence="2" id="KW-1185">Reference proteome</keyword>
<sequence>MPDNESEFSKNIRIKKPQDVRRMLNRVINILLQDGEMTIDKAKTIATLSNTALKSMEMGDLSERMDKIEELLEQQQDEE</sequence>
<evidence type="ECO:0000313" key="1">
    <source>
        <dbReference type="EMBL" id="WFT77096.1"/>
    </source>
</evidence>
<dbReference type="RefSeq" id="WP_283079032.1">
    <property type="nucleotide sequence ID" value="NZ_CP121672.1"/>
</dbReference>
<keyword evidence="1" id="KW-0614">Plasmid</keyword>